<keyword evidence="1" id="KW-0812">Transmembrane</keyword>
<dbReference type="EMBL" id="BLPG01000001">
    <property type="protein sequence ID" value="GFJ94741.1"/>
    <property type="molecule type" value="Genomic_DNA"/>
</dbReference>
<keyword evidence="3" id="KW-1185">Reference proteome</keyword>
<accession>A0A6V8LIL0</accession>
<name>A0A6V8LIL0_9ACTN</name>
<feature type="transmembrane region" description="Helical" evidence="1">
    <location>
        <begin position="136"/>
        <end position="154"/>
    </location>
</feature>
<feature type="transmembrane region" description="Helical" evidence="1">
    <location>
        <begin position="41"/>
        <end position="59"/>
    </location>
</feature>
<dbReference type="RefSeq" id="WP_173081989.1">
    <property type="nucleotide sequence ID" value="NZ_BAABJB010000020.1"/>
</dbReference>
<keyword evidence="1" id="KW-0472">Membrane</keyword>
<evidence type="ECO:0000256" key="1">
    <source>
        <dbReference type="SAM" id="Phobius"/>
    </source>
</evidence>
<feature type="transmembrane region" description="Helical" evidence="1">
    <location>
        <begin position="109"/>
        <end position="129"/>
    </location>
</feature>
<sequence>MTPFSLYRLAGAAATVCATLLVFNAARRAGALPENGFTHAIAPFAALAGLFTVAALYLVQRAESGVLGLVGFALNAAGLAGAFAIEYTLHFVFPYLGDGVVDGLVDGATGRAFAVTGVVLVTGVALFGVASWRARILPAVPVALYVGGMIPGSLRTLFPAPVYLTGLVVAAAGVAWLGLTLRRRAMP</sequence>
<reference evidence="2 3" key="1">
    <citation type="submission" date="2020-03" db="EMBL/GenBank/DDBJ databases">
        <title>Whole genome shotgun sequence of Phytohabitans rumicis NBRC 108638.</title>
        <authorList>
            <person name="Komaki H."/>
            <person name="Tamura T."/>
        </authorList>
    </citation>
    <scope>NUCLEOTIDE SEQUENCE [LARGE SCALE GENOMIC DNA]</scope>
    <source>
        <strain evidence="2 3">NBRC 108638</strain>
    </source>
</reference>
<reference evidence="2 3" key="2">
    <citation type="submission" date="2020-03" db="EMBL/GenBank/DDBJ databases">
        <authorList>
            <person name="Ichikawa N."/>
            <person name="Kimura A."/>
            <person name="Kitahashi Y."/>
            <person name="Uohara A."/>
        </authorList>
    </citation>
    <scope>NUCLEOTIDE SEQUENCE [LARGE SCALE GENOMIC DNA]</scope>
    <source>
        <strain evidence="2 3">NBRC 108638</strain>
    </source>
</reference>
<proteinExistence type="predicted"/>
<dbReference type="AlphaFoldDB" id="A0A6V8LIL0"/>
<keyword evidence="1" id="KW-1133">Transmembrane helix</keyword>
<dbReference type="Proteomes" id="UP000482960">
    <property type="component" value="Unassembled WGS sequence"/>
</dbReference>
<evidence type="ECO:0000313" key="2">
    <source>
        <dbReference type="EMBL" id="GFJ94741.1"/>
    </source>
</evidence>
<gene>
    <name evidence="2" type="ORF">Prum_083830</name>
</gene>
<protein>
    <submittedName>
        <fullName evidence="2">Uncharacterized protein</fullName>
    </submittedName>
</protein>
<evidence type="ECO:0000313" key="3">
    <source>
        <dbReference type="Proteomes" id="UP000482960"/>
    </source>
</evidence>
<comment type="caution">
    <text evidence="2">The sequence shown here is derived from an EMBL/GenBank/DDBJ whole genome shotgun (WGS) entry which is preliminary data.</text>
</comment>
<organism evidence="2 3">
    <name type="scientific">Phytohabitans rumicis</name>
    <dbReference type="NCBI Taxonomy" id="1076125"/>
    <lineage>
        <taxon>Bacteria</taxon>
        <taxon>Bacillati</taxon>
        <taxon>Actinomycetota</taxon>
        <taxon>Actinomycetes</taxon>
        <taxon>Micromonosporales</taxon>
        <taxon>Micromonosporaceae</taxon>
    </lineage>
</organism>
<feature type="transmembrane region" description="Helical" evidence="1">
    <location>
        <begin position="66"/>
        <end position="89"/>
    </location>
</feature>
<feature type="transmembrane region" description="Helical" evidence="1">
    <location>
        <begin position="160"/>
        <end position="181"/>
    </location>
</feature>